<dbReference type="EMBL" id="CM017323">
    <property type="protein sequence ID" value="KAE8022560.1"/>
    <property type="molecule type" value="Genomic_DNA"/>
</dbReference>
<dbReference type="InterPro" id="IPR001841">
    <property type="entry name" value="Znf_RING"/>
</dbReference>
<dbReference type="InterPro" id="IPR038718">
    <property type="entry name" value="SNF2-like_sf"/>
</dbReference>
<evidence type="ECO:0000256" key="5">
    <source>
        <dbReference type="ARBA" id="ARBA00022763"/>
    </source>
</evidence>
<evidence type="ECO:0000256" key="14">
    <source>
        <dbReference type="PROSITE-ProRule" id="PRU00175"/>
    </source>
</evidence>
<comment type="similarity">
    <text evidence="2">Belongs to the SNF2/RAD54 helicase family. RAD16 subfamily.</text>
</comment>
<dbReference type="SUPFAM" id="SSF52540">
    <property type="entry name" value="P-loop containing nucleoside triphosphate hydrolases"/>
    <property type="match status" value="2"/>
</dbReference>
<dbReference type="GO" id="GO:0003676">
    <property type="term" value="F:nucleic acid binding"/>
    <property type="evidence" value="ECO:0007669"/>
    <property type="project" value="InterPro"/>
</dbReference>
<dbReference type="CDD" id="cd16449">
    <property type="entry name" value="RING-HC"/>
    <property type="match status" value="1"/>
</dbReference>
<feature type="region of interest" description="Disordered" evidence="15">
    <location>
        <begin position="1493"/>
        <end position="1561"/>
    </location>
</feature>
<dbReference type="GO" id="GO:0004386">
    <property type="term" value="F:helicase activity"/>
    <property type="evidence" value="ECO:0007669"/>
    <property type="project" value="UniProtKB-KW"/>
</dbReference>
<dbReference type="GO" id="GO:0006325">
    <property type="term" value="P:chromatin organization"/>
    <property type="evidence" value="ECO:0007669"/>
    <property type="project" value="UniProtKB-KW"/>
</dbReference>
<dbReference type="InterPro" id="IPR000330">
    <property type="entry name" value="SNF2_N"/>
</dbReference>
<keyword evidence="12" id="KW-0234">DNA repair</keyword>
<dbReference type="SMART" id="SM00184">
    <property type="entry name" value="RING"/>
    <property type="match status" value="1"/>
</dbReference>
<dbReference type="InterPro" id="IPR014905">
    <property type="entry name" value="HIRAN"/>
</dbReference>
<dbReference type="GO" id="GO:0008094">
    <property type="term" value="F:ATP-dependent activity, acting on DNA"/>
    <property type="evidence" value="ECO:0007669"/>
    <property type="project" value="TreeGrafter"/>
</dbReference>
<evidence type="ECO:0000256" key="3">
    <source>
        <dbReference type="ARBA" id="ARBA00022723"/>
    </source>
</evidence>
<dbReference type="CDD" id="cd18793">
    <property type="entry name" value="SF2_C_SNF"/>
    <property type="match status" value="1"/>
</dbReference>
<evidence type="ECO:0000313" key="20">
    <source>
        <dbReference type="Proteomes" id="UP000327013"/>
    </source>
</evidence>
<keyword evidence="3" id="KW-0479">Metal-binding</keyword>
<evidence type="ECO:0000256" key="10">
    <source>
        <dbReference type="ARBA" id="ARBA00022840"/>
    </source>
</evidence>
<proteinExistence type="inferred from homology"/>
<keyword evidence="13" id="KW-0539">Nucleus</keyword>
<evidence type="ECO:0008006" key="21">
    <source>
        <dbReference type="Google" id="ProtNLM"/>
    </source>
</evidence>
<keyword evidence="20" id="KW-1185">Reference proteome</keyword>
<dbReference type="OrthoDB" id="448448at2759"/>
<evidence type="ECO:0000256" key="13">
    <source>
        <dbReference type="ARBA" id="ARBA00023242"/>
    </source>
</evidence>
<dbReference type="PROSITE" id="PS51192">
    <property type="entry name" value="HELICASE_ATP_BIND_1"/>
    <property type="match status" value="1"/>
</dbReference>
<feature type="domain" description="Helicase C-terminal" evidence="18">
    <location>
        <begin position="1324"/>
        <end position="1480"/>
    </location>
</feature>
<evidence type="ECO:0000313" key="19">
    <source>
        <dbReference type="EMBL" id="KAE8022560.1"/>
    </source>
</evidence>
<accession>A0A5N6R026</accession>
<evidence type="ECO:0000256" key="11">
    <source>
        <dbReference type="ARBA" id="ARBA00022853"/>
    </source>
</evidence>
<evidence type="ECO:0000256" key="8">
    <source>
        <dbReference type="ARBA" id="ARBA00022806"/>
    </source>
</evidence>
<evidence type="ECO:0000256" key="4">
    <source>
        <dbReference type="ARBA" id="ARBA00022741"/>
    </source>
</evidence>
<dbReference type="SUPFAM" id="SSF57850">
    <property type="entry name" value="RING/U-box"/>
    <property type="match status" value="1"/>
</dbReference>
<keyword evidence="5" id="KW-0227">DNA damage</keyword>
<feature type="compositionally biased region" description="Basic and acidic residues" evidence="15">
    <location>
        <begin position="1493"/>
        <end position="1504"/>
    </location>
</feature>
<dbReference type="InterPro" id="IPR018957">
    <property type="entry name" value="Znf_C3HC4_RING-type"/>
</dbReference>
<evidence type="ECO:0000259" key="16">
    <source>
        <dbReference type="PROSITE" id="PS50089"/>
    </source>
</evidence>
<dbReference type="GO" id="GO:0005634">
    <property type="term" value="C:nucleus"/>
    <property type="evidence" value="ECO:0007669"/>
    <property type="project" value="UniProtKB-SubCell"/>
</dbReference>
<keyword evidence="9" id="KW-0862">Zinc</keyword>
<keyword evidence="11" id="KW-0156">Chromatin regulator</keyword>
<feature type="domain" description="Helicase ATP-binding" evidence="17">
    <location>
        <begin position="884"/>
        <end position="1083"/>
    </location>
</feature>
<dbReference type="Pfam" id="PF00176">
    <property type="entry name" value="SNF2-rel_dom"/>
    <property type="match status" value="1"/>
</dbReference>
<keyword evidence="7" id="KW-0378">Hydrolase</keyword>
<evidence type="ECO:0000256" key="6">
    <source>
        <dbReference type="ARBA" id="ARBA00022771"/>
    </source>
</evidence>
<dbReference type="InterPro" id="IPR013083">
    <property type="entry name" value="Znf_RING/FYVE/PHD"/>
</dbReference>
<dbReference type="GO" id="GO:0008270">
    <property type="term" value="F:zinc ion binding"/>
    <property type="evidence" value="ECO:0007669"/>
    <property type="project" value="UniProtKB-KW"/>
</dbReference>
<keyword evidence="8" id="KW-0347">Helicase</keyword>
<dbReference type="SMART" id="SM00490">
    <property type="entry name" value="HELICc"/>
    <property type="match status" value="1"/>
</dbReference>
<dbReference type="GO" id="GO:0005524">
    <property type="term" value="F:ATP binding"/>
    <property type="evidence" value="ECO:0007669"/>
    <property type="project" value="UniProtKB-KW"/>
</dbReference>
<dbReference type="PROSITE" id="PS00518">
    <property type="entry name" value="ZF_RING_1"/>
    <property type="match status" value="1"/>
</dbReference>
<dbReference type="GO" id="GO:0016818">
    <property type="term" value="F:hydrolase activity, acting on acid anhydrides, in phosphorus-containing anhydrides"/>
    <property type="evidence" value="ECO:0007669"/>
    <property type="project" value="InterPro"/>
</dbReference>
<dbReference type="GO" id="GO:0006281">
    <property type="term" value="P:DNA repair"/>
    <property type="evidence" value="ECO:0007669"/>
    <property type="project" value="UniProtKB-KW"/>
</dbReference>
<feature type="domain" description="RING-type" evidence="16">
    <location>
        <begin position="1254"/>
        <end position="1294"/>
    </location>
</feature>
<protein>
    <recommendedName>
        <fullName evidence="21">RING-type domain-containing protein</fullName>
    </recommendedName>
</protein>
<dbReference type="Gene3D" id="3.40.50.10810">
    <property type="entry name" value="Tandem AAA-ATPase domain"/>
    <property type="match status" value="1"/>
</dbReference>
<dbReference type="InterPro" id="IPR001650">
    <property type="entry name" value="Helicase_C-like"/>
</dbReference>
<dbReference type="InterPro" id="IPR027417">
    <property type="entry name" value="P-loop_NTPase"/>
</dbReference>
<evidence type="ECO:0000256" key="9">
    <source>
        <dbReference type="ARBA" id="ARBA00022833"/>
    </source>
</evidence>
<reference evidence="19 20" key="1">
    <citation type="submission" date="2019-06" db="EMBL/GenBank/DDBJ databases">
        <title>A chromosomal-level reference genome of Carpinus fangiana (Coryloideae, Betulaceae).</title>
        <authorList>
            <person name="Yang X."/>
            <person name="Wang Z."/>
            <person name="Zhang L."/>
            <person name="Hao G."/>
            <person name="Liu J."/>
            <person name="Yang Y."/>
        </authorList>
    </citation>
    <scope>NUCLEOTIDE SEQUENCE [LARGE SCALE GENOMIC DNA]</scope>
    <source>
        <strain evidence="19">Cfa_2016G</strain>
        <tissue evidence="19">Leaf</tissue>
    </source>
</reference>
<name>A0A5N6R026_9ROSI</name>
<dbReference type="InterPro" id="IPR049730">
    <property type="entry name" value="SNF2/RAD54-like_C"/>
</dbReference>
<organism evidence="19 20">
    <name type="scientific">Carpinus fangiana</name>
    <dbReference type="NCBI Taxonomy" id="176857"/>
    <lineage>
        <taxon>Eukaryota</taxon>
        <taxon>Viridiplantae</taxon>
        <taxon>Streptophyta</taxon>
        <taxon>Embryophyta</taxon>
        <taxon>Tracheophyta</taxon>
        <taxon>Spermatophyta</taxon>
        <taxon>Magnoliopsida</taxon>
        <taxon>eudicotyledons</taxon>
        <taxon>Gunneridae</taxon>
        <taxon>Pentapetalae</taxon>
        <taxon>rosids</taxon>
        <taxon>fabids</taxon>
        <taxon>Fagales</taxon>
        <taxon>Betulaceae</taxon>
        <taxon>Carpinus</taxon>
    </lineage>
</organism>
<dbReference type="InterPro" id="IPR014001">
    <property type="entry name" value="Helicase_ATP-bd"/>
</dbReference>
<dbReference type="PROSITE" id="PS51194">
    <property type="entry name" value="HELICASE_CTER"/>
    <property type="match status" value="1"/>
</dbReference>
<dbReference type="Gene3D" id="3.30.40.10">
    <property type="entry name" value="Zinc/RING finger domain, C3HC4 (zinc finger)"/>
    <property type="match status" value="1"/>
</dbReference>
<dbReference type="Gene3D" id="3.40.50.300">
    <property type="entry name" value="P-loop containing nucleotide triphosphate hydrolases"/>
    <property type="match status" value="1"/>
</dbReference>
<comment type="subcellular location">
    <subcellularLocation>
        <location evidence="1">Nucleus</location>
    </subcellularLocation>
</comment>
<evidence type="ECO:0000256" key="2">
    <source>
        <dbReference type="ARBA" id="ARBA00008438"/>
    </source>
</evidence>
<evidence type="ECO:0000256" key="7">
    <source>
        <dbReference type="ARBA" id="ARBA00022801"/>
    </source>
</evidence>
<feature type="compositionally biased region" description="Basic and acidic residues" evidence="15">
    <location>
        <begin position="519"/>
        <end position="532"/>
    </location>
</feature>
<dbReference type="Pfam" id="PF00097">
    <property type="entry name" value="zf-C3HC4"/>
    <property type="match status" value="1"/>
</dbReference>
<dbReference type="PANTHER" id="PTHR45626:SF22">
    <property type="entry name" value="DNA REPAIR PROTEIN RAD5"/>
    <property type="match status" value="1"/>
</dbReference>
<dbReference type="CDD" id="cd18008">
    <property type="entry name" value="DEXDc_SHPRH-like"/>
    <property type="match status" value="1"/>
</dbReference>
<evidence type="ECO:0000259" key="17">
    <source>
        <dbReference type="PROSITE" id="PS51192"/>
    </source>
</evidence>
<keyword evidence="4" id="KW-0547">Nucleotide-binding</keyword>
<gene>
    <name evidence="19" type="ORF">FH972_008350</name>
</gene>
<feature type="region of interest" description="Disordered" evidence="15">
    <location>
        <begin position="519"/>
        <end position="539"/>
    </location>
</feature>
<dbReference type="Pfam" id="PF00271">
    <property type="entry name" value="Helicase_C"/>
    <property type="match status" value="1"/>
</dbReference>
<sequence>MEAKPTNEIDNIIQNPSFLTPSVTVKRTVTSTGARITTQIKADDSEDSEEAKPLIGWEPKSEVNVLVSEHMRSDCPNGSGKEKVKTSNKMSFGESLKATNTIAVSEEECLRTQINEEQPKEPEVVRVKEEPDGVEDKRLVRENVCSDSPKCLVKDEVKASTRMSFDEFLKVTNTKVMSEEECLRTHINEDQPKEPEVVSVKQEPDGVEDKGLVREYVRSDCAECLVKDEVKASMRMSFDEFLKVTNTKVMSEEECLRTHINEDQPKEPEVVSVKQESDRVEDKRLVREYVRSDCAECLVKDEVKASMRMSFDEFLKATNTKVMSEEECLRTHINEDQPKEPEVVSVKQESDGVEDKRLVMEYVRSDCPDGLLKDEVNASKRIKMQINEDQPKEPEVVSVKKEPDGVEDKRLVREYVRSDCPDGLVKDQDNASKRIRMQFDEFLKATDTKVMSGEEFLTTPVNVERPNEQEAIKVKEEPDVGFEGNRPSVPEKLVSGMPSQEGFLLPCCAKSECESAISQEKKLEPKDSEKAESPIGSRPNVRVKEEPALGAENKVCVIEQSVGSNFSSKPYNVKKEIDENRRISSGLVEDGDFPEESDWFLVGRTIVTALSTTKGRKLVDNEIVNFTFPSQHWRHGAQWIVRFSTKRFGEIGRLPMEWAKCVIPLVNGTKVKLLGRCVAAPSNLSMMQEIMLYISFYIHRSVFTDGDKSSWRLDASYNVDSTLNPLLKLFELLKIKPYQKAEFTPEDLHSRKRLKSNTFCLLEQDDSEEAASALPILKRRKGCQQYPEQTNGEQAVTESTLNKLVGAVEVYNLEELEPPYTLMCDLRPYQKQALYWMSELEKGIDVEKAAKTLHPCWAAYRICDRRASSIYVNNFSGEATTKFPTATQMARGGILADAMGLGKTVMTIGLILTRPGRGCPANQEYGTKIADTTETTKKTKKDCHMNTSSKANGGTLIVCPMALLGQWKDEIETHSKPESISIFVHYGGGRTNDPKVMAEHDVVLTTYGVLSAAHKNDGENSIFHRVNWYRVVLDEAHTIKSWKTQGAQAAFTLSSHCRWCLTGTPLQNNLEDLYSLLCFLHVEPWCNWAWWSKLIQKPYENGDPRGMRLIKAILRPLMLRRTKETKDKAGRPILVLPPTDIQIVECEQSEAEHDFYDALFKRSKVQFDQFVAQGKVLHNYASILELLLRLRQCCNHPFLVMSRAGSQKYADLSKLARRFSEINPDSSTSKQPGPTHAYIEEVVEGIRKGENTECPICMEYADDPVLTPCAHRMCRECLLSSWRTPTTGLCPICRQLLKKSDLITCPTENQFWVDVESNWKESSKVSKLLDCLESIRRSGSGEKSIVFSQWTSFLDLLEIPLKRRGIGFLRFDGKLAQKQREHVLKEFSETKEKMVLLMSLKAGGVGLNLTAASNVFLMDPWWNPAVEEQAIMRIHRIGQERTVRVRRFIVKDTVEERMQQVQARKQRMIAGALTDQEAVGFCRKFKRRRLDNVRLKRKGSKDSKPGGNNGMPRVTTEQHVPTVSVGGGVASKNSSAPIAMHSARLRTNELSPFNSVDDKGK</sequence>
<evidence type="ECO:0000256" key="12">
    <source>
        <dbReference type="ARBA" id="ARBA00023204"/>
    </source>
</evidence>
<dbReference type="SMART" id="SM00487">
    <property type="entry name" value="DEXDc"/>
    <property type="match status" value="1"/>
</dbReference>
<dbReference type="PROSITE" id="PS50089">
    <property type="entry name" value="ZF_RING_2"/>
    <property type="match status" value="1"/>
</dbReference>
<dbReference type="InterPro" id="IPR050628">
    <property type="entry name" value="SNF2_RAD54_helicase_TF"/>
</dbReference>
<evidence type="ECO:0000259" key="18">
    <source>
        <dbReference type="PROSITE" id="PS51194"/>
    </source>
</evidence>
<dbReference type="InterPro" id="IPR017907">
    <property type="entry name" value="Znf_RING_CS"/>
</dbReference>
<dbReference type="SMART" id="SM00910">
    <property type="entry name" value="HIRAN"/>
    <property type="match status" value="1"/>
</dbReference>
<evidence type="ECO:0000256" key="15">
    <source>
        <dbReference type="SAM" id="MobiDB-lite"/>
    </source>
</evidence>
<evidence type="ECO:0000256" key="1">
    <source>
        <dbReference type="ARBA" id="ARBA00004123"/>
    </source>
</evidence>
<dbReference type="PANTHER" id="PTHR45626">
    <property type="entry name" value="TRANSCRIPTION TERMINATION FACTOR 2-RELATED"/>
    <property type="match status" value="1"/>
</dbReference>
<dbReference type="FunFam" id="3.40.50.10810:FF:000089">
    <property type="entry name" value="DNA repair protein RAD5B"/>
    <property type="match status" value="1"/>
</dbReference>
<keyword evidence="10" id="KW-0067">ATP-binding</keyword>
<keyword evidence="6 14" id="KW-0863">Zinc-finger</keyword>
<dbReference type="Proteomes" id="UP000327013">
    <property type="component" value="Chromosome 3"/>
</dbReference>
<dbReference type="Pfam" id="PF08797">
    <property type="entry name" value="HIRAN"/>
    <property type="match status" value="1"/>
</dbReference>